<reference evidence="2" key="1">
    <citation type="submission" date="2014-09" db="EMBL/GenBank/DDBJ databases">
        <authorList>
            <person name="Magalhaes I.L.F."/>
            <person name="Oliveira U."/>
            <person name="Santos F.R."/>
            <person name="Vidigal T.H.D.A."/>
            <person name="Brescovit A.D."/>
            <person name="Santos A.J."/>
        </authorList>
    </citation>
    <scope>NUCLEOTIDE SEQUENCE</scope>
    <source>
        <tissue evidence="2">Shoot tissue taken approximately 20 cm above the soil surface</tissue>
    </source>
</reference>
<evidence type="ECO:0000256" key="1">
    <source>
        <dbReference type="SAM" id="MobiDB-lite"/>
    </source>
</evidence>
<reference evidence="2" key="2">
    <citation type="journal article" date="2015" name="Data Brief">
        <title>Shoot transcriptome of the giant reed, Arundo donax.</title>
        <authorList>
            <person name="Barrero R.A."/>
            <person name="Guerrero F.D."/>
            <person name="Moolhuijzen P."/>
            <person name="Goolsby J.A."/>
            <person name="Tidwell J."/>
            <person name="Bellgard S.E."/>
            <person name="Bellgard M.I."/>
        </authorList>
    </citation>
    <scope>NUCLEOTIDE SEQUENCE</scope>
    <source>
        <tissue evidence="2">Shoot tissue taken approximately 20 cm above the soil surface</tissue>
    </source>
</reference>
<sequence length="87" mass="9609">MAIMAFLSSSAAENALVLGCSRENFFEQVTKCNRNKCSTLHRCDRCSSFTQILTWGKLASFISHHPTYPPESCNHSPGALQTRLSAT</sequence>
<accession>A0A0A8ZZT4</accession>
<organism evidence="2">
    <name type="scientific">Arundo donax</name>
    <name type="common">Giant reed</name>
    <name type="synonym">Donax arundinaceus</name>
    <dbReference type="NCBI Taxonomy" id="35708"/>
    <lineage>
        <taxon>Eukaryota</taxon>
        <taxon>Viridiplantae</taxon>
        <taxon>Streptophyta</taxon>
        <taxon>Embryophyta</taxon>
        <taxon>Tracheophyta</taxon>
        <taxon>Spermatophyta</taxon>
        <taxon>Magnoliopsida</taxon>
        <taxon>Liliopsida</taxon>
        <taxon>Poales</taxon>
        <taxon>Poaceae</taxon>
        <taxon>PACMAD clade</taxon>
        <taxon>Arundinoideae</taxon>
        <taxon>Arundineae</taxon>
        <taxon>Arundo</taxon>
    </lineage>
</organism>
<feature type="region of interest" description="Disordered" evidence="1">
    <location>
        <begin position="68"/>
        <end position="87"/>
    </location>
</feature>
<protein>
    <submittedName>
        <fullName evidence="2">Uncharacterized protein</fullName>
    </submittedName>
</protein>
<proteinExistence type="predicted"/>
<dbReference type="AlphaFoldDB" id="A0A0A8ZZT4"/>
<name>A0A0A8ZZT4_ARUDO</name>
<evidence type="ECO:0000313" key="2">
    <source>
        <dbReference type="EMBL" id="JAD44351.1"/>
    </source>
</evidence>
<dbReference type="EMBL" id="GBRH01253544">
    <property type="protein sequence ID" value="JAD44351.1"/>
    <property type="molecule type" value="Transcribed_RNA"/>
</dbReference>